<organism evidence="2">
    <name type="scientific">freshwater metagenome</name>
    <dbReference type="NCBI Taxonomy" id="449393"/>
    <lineage>
        <taxon>unclassified sequences</taxon>
        <taxon>metagenomes</taxon>
        <taxon>ecological metagenomes</taxon>
    </lineage>
</organism>
<dbReference type="AlphaFoldDB" id="A0A6J6WHB4"/>
<reference evidence="2" key="1">
    <citation type="submission" date="2020-05" db="EMBL/GenBank/DDBJ databases">
        <authorList>
            <person name="Chiriac C."/>
            <person name="Salcher M."/>
            <person name="Ghai R."/>
            <person name="Kavagutti S V."/>
        </authorList>
    </citation>
    <scope>NUCLEOTIDE SEQUENCE</scope>
</reference>
<gene>
    <name evidence="2" type="ORF">UFOPK2921_01059</name>
    <name evidence="3" type="ORF">UFOPK4422_01715</name>
</gene>
<evidence type="ECO:0000313" key="2">
    <source>
        <dbReference type="EMBL" id="CAB4784461.1"/>
    </source>
</evidence>
<sequence length="125" mass="13627">MQHWPNAEDKITKTCTSAWGCVVDLLVSLYGEGVNISQLQNIIERTYGERDRARGVPSTVAWLAEEVGELAQAVRKGNLAQQEHEFGDVLAWVATLANQMGVDLDKCVARYANGCPTCSALPCTC</sequence>
<dbReference type="PANTHER" id="PTHR42702:SF1">
    <property type="entry name" value="REGULATORY PROTEIN FOR BETA-LACTAMASE"/>
    <property type="match status" value="1"/>
</dbReference>
<dbReference type="Gene3D" id="1.10.287.1080">
    <property type="entry name" value="MazG-like"/>
    <property type="match status" value="1"/>
</dbReference>
<dbReference type="InterPro" id="IPR004518">
    <property type="entry name" value="MazG-like_dom"/>
</dbReference>
<feature type="domain" description="NTP pyrophosphohydrolase MazG-like" evidence="1">
    <location>
        <begin position="58"/>
        <end position="110"/>
    </location>
</feature>
<proteinExistence type="predicted"/>
<evidence type="ECO:0000259" key="1">
    <source>
        <dbReference type="Pfam" id="PF03819"/>
    </source>
</evidence>
<dbReference type="EMBL" id="CAFBRX010000260">
    <property type="protein sequence ID" value="CAB5137462.1"/>
    <property type="molecule type" value="Genomic_DNA"/>
</dbReference>
<dbReference type="SUPFAM" id="SSF101386">
    <property type="entry name" value="all-alpha NTP pyrophosphatases"/>
    <property type="match status" value="1"/>
</dbReference>
<evidence type="ECO:0000313" key="3">
    <source>
        <dbReference type="EMBL" id="CAB5137462.1"/>
    </source>
</evidence>
<accession>A0A6J6WHB4</accession>
<dbReference type="EMBL" id="CAEZZV010000142">
    <property type="protein sequence ID" value="CAB4784461.1"/>
    <property type="molecule type" value="Genomic_DNA"/>
</dbReference>
<name>A0A6J6WHB4_9ZZZZ</name>
<protein>
    <submittedName>
        <fullName evidence="2">Unannotated protein</fullName>
    </submittedName>
</protein>
<dbReference type="Pfam" id="PF03819">
    <property type="entry name" value="MazG"/>
    <property type="match status" value="1"/>
</dbReference>
<dbReference type="PANTHER" id="PTHR42702">
    <property type="entry name" value="NUCLEOTIDE PYROPHOSPHOHYDROLASE"/>
    <property type="match status" value="1"/>
</dbReference>